<dbReference type="GO" id="GO:0005524">
    <property type="term" value="F:ATP binding"/>
    <property type="evidence" value="ECO:0007669"/>
    <property type="project" value="UniProtKB-KW"/>
</dbReference>
<dbReference type="EMBL" id="CP018839">
    <property type="protein sequence ID" value="APR04816.1"/>
    <property type="molecule type" value="Genomic_DNA"/>
</dbReference>
<evidence type="ECO:0000256" key="9">
    <source>
        <dbReference type="ARBA" id="ARBA00022909"/>
    </source>
</evidence>
<evidence type="ECO:0000313" key="14">
    <source>
        <dbReference type="Proteomes" id="UP000185739"/>
    </source>
</evidence>
<keyword evidence="9" id="KW-0289">Folate biosynthesis</keyword>
<evidence type="ECO:0000256" key="12">
    <source>
        <dbReference type="ARBA" id="ARBA00033413"/>
    </source>
</evidence>
<keyword evidence="5 13" id="KW-0808">Transferase</keyword>
<comment type="function">
    <text evidence="10">Catalyzes the transfer of pyrophosphate from adenosine triphosphate (ATP) to 6-hydroxymethyl-7,8-dihydropterin, an enzymatic step in folate biosynthesis pathway.</text>
</comment>
<comment type="similarity">
    <text evidence="2">Belongs to the HPPK family.</text>
</comment>
<dbReference type="KEGG" id="tcl:Tchl_1969"/>
<dbReference type="Pfam" id="PF01288">
    <property type="entry name" value="HPPK"/>
    <property type="match status" value="1"/>
</dbReference>
<evidence type="ECO:0000313" key="13">
    <source>
        <dbReference type="EMBL" id="APR04816.1"/>
    </source>
</evidence>
<dbReference type="InterPro" id="IPR035907">
    <property type="entry name" value="Hppk_sf"/>
</dbReference>
<keyword evidence="6" id="KW-0547">Nucleotide-binding</keyword>
<dbReference type="Proteomes" id="UP000185739">
    <property type="component" value="Chromosome"/>
</dbReference>
<protein>
    <recommendedName>
        <fullName evidence="4">2-amino-4-hydroxy-6-hydroxymethyldihydropteridine pyrophosphokinase</fullName>
        <ecNumber evidence="3">2.7.6.3</ecNumber>
    </recommendedName>
    <alternativeName>
        <fullName evidence="11">6-hydroxymethyl-7,8-dihydropterin pyrophosphokinase</fullName>
    </alternativeName>
    <alternativeName>
        <fullName evidence="12">7,8-dihydro-6-hydroxymethylpterin-pyrophosphokinase</fullName>
    </alternativeName>
</protein>
<accession>A0A1H5SHU9</accession>
<dbReference type="PANTHER" id="PTHR43071">
    <property type="entry name" value="2-AMINO-4-HYDROXY-6-HYDROXYMETHYLDIHYDROPTERIDINE PYROPHOSPHOKINASE"/>
    <property type="match status" value="1"/>
</dbReference>
<evidence type="ECO:0000256" key="11">
    <source>
        <dbReference type="ARBA" id="ARBA00029766"/>
    </source>
</evidence>
<evidence type="ECO:0000256" key="3">
    <source>
        <dbReference type="ARBA" id="ARBA00013253"/>
    </source>
</evidence>
<gene>
    <name evidence="13" type="ORF">Tchl_1969</name>
</gene>
<dbReference type="NCBIfam" id="TIGR01498">
    <property type="entry name" value="folK"/>
    <property type="match status" value="1"/>
</dbReference>
<evidence type="ECO:0000256" key="10">
    <source>
        <dbReference type="ARBA" id="ARBA00029409"/>
    </source>
</evidence>
<name>A0A1H5SHU9_9RHOO</name>
<evidence type="ECO:0000256" key="2">
    <source>
        <dbReference type="ARBA" id="ARBA00005810"/>
    </source>
</evidence>
<dbReference type="GO" id="GO:0016301">
    <property type="term" value="F:kinase activity"/>
    <property type="evidence" value="ECO:0007669"/>
    <property type="project" value="UniProtKB-KW"/>
</dbReference>
<dbReference type="AlphaFoldDB" id="A0A1H5SHU9"/>
<dbReference type="UniPathway" id="UPA00077">
    <property type="reaction ID" value="UER00155"/>
</dbReference>
<sequence>MSAVARVRAYIAFGANLGDPAAAFALSLQRLGALPVSAVAAHSALYRSAPVGVDGQPDYINAVIALDTALDAHALLEALHGIEHDSGRSRDYPMAPRTIDLDLLLYGDAVIDTPALQVPHPRMHLRAFALLPLAEIAPETVIPGHGSLAGLLAAVGDQAITRLG</sequence>
<evidence type="ECO:0000256" key="4">
    <source>
        <dbReference type="ARBA" id="ARBA00016218"/>
    </source>
</evidence>
<reference evidence="13 14" key="1">
    <citation type="submission" date="2016-12" db="EMBL/GenBank/DDBJ databases">
        <title>Complete genome sequence of Thauera chlorobenzoica, a Betaproteobacterium degrading haloaromatics anaerobically to CO2 and halides.</title>
        <authorList>
            <person name="Goris T."/>
            <person name="Mergelsberg M."/>
            <person name="Boll M."/>
        </authorList>
    </citation>
    <scope>NUCLEOTIDE SEQUENCE [LARGE SCALE GENOMIC DNA]</scope>
    <source>
        <strain evidence="13 14">3CB1</strain>
    </source>
</reference>
<dbReference type="EC" id="2.7.6.3" evidence="3"/>
<dbReference type="OrthoDB" id="9808041at2"/>
<dbReference type="STRING" id="96773.Tchl_1969"/>
<dbReference type="GO" id="GO:0046654">
    <property type="term" value="P:tetrahydrofolate biosynthetic process"/>
    <property type="evidence" value="ECO:0007669"/>
    <property type="project" value="UniProtKB-UniPathway"/>
</dbReference>
<organism evidence="13 14">
    <name type="scientific">Thauera chlorobenzoica</name>
    <dbReference type="NCBI Taxonomy" id="96773"/>
    <lineage>
        <taxon>Bacteria</taxon>
        <taxon>Pseudomonadati</taxon>
        <taxon>Pseudomonadota</taxon>
        <taxon>Betaproteobacteria</taxon>
        <taxon>Rhodocyclales</taxon>
        <taxon>Zoogloeaceae</taxon>
        <taxon>Thauera</taxon>
    </lineage>
</organism>
<evidence type="ECO:0000256" key="1">
    <source>
        <dbReference type="ARBA" id="ARBA00005051"/>
    </source>
</evidence>
<evidence type="ECO:0000256" key="7">
    <source>
        <dbReference type="ARBA" id="ARBA00022777"/>
    </source>
</evidence>
<dbReference type="GO" id="GO:0046656">
    <property type="term" value="P:folic acid biosynthetic process"/>
    <property type="evidence" value="ECO:0007669"/>
    <property type="project" value="UniProtKB-KW"/>
</dbReference>
<dbReference type="InterPro" id="IPR000550">
    <property type="entry name" value="Hppk"/>
</dbReference>
<dbReference type="GO" id="GO:0003848">
    <property type="term" value="F:2-amino-4-hydroxy-6-hydroxymethyldihydropteridine diphosphokinase activity"/>
    <property type="evidence" value="ECO:0007669"/>
    <property type="project" value="UniProtKB-EC"/>
</dbReference>
<evidence type="ECO:0000256" key="6">
    <source>
        <dbReference type="ARBA" id="ARBA00022741"/>
    </source>
</evidence>
<dbReference type="SUPFAM" id="SSF55083">
    <property type="entry name" value="6-hydroxymethyl-7,8-dihydropterin pyrophosphokinase, HPPK"/>
    <property type="match status" value="1"/>
</dbReference>
<evidence type="ECO:0000256" key="8">
    <source>
        <dbReference type="ARBA" id="ARBA00022840"/>
    </source>
</evidence>
<proteinExistence type="inferred from homology"/>
<keyword evidence="7 13" id="KW-0418">Kinase</keyword>
<keyword evidence="8" id="KW-0067">ATP-binding</keyword>
<dbReference type="PANTHER" id="PTHR43071:SF1">
    <property type="entry name" value="2-AMINO-4-HYDROXY-6-HYDROXYMETHYLDIHYDROPTERIDINE PYROPHOSPHOKINASE"/>
    <property type="match status" value="1"/>
</dbReference>
<comment type="pathway">
    <text evidence="1">Cofactor biosynthesis; tetrahydrofolate biosynthesis; 2-amino-4-hydroxy-6-hydroxymethyl-7,8-dihydropteridine diphosphate from 7,8-dihydroneopterin triphosphate: step 4/4.</text>
</comment>
<keyword evidence="14" id="KW-1185">Reference proteome</keyword>
<evidence type="ECO:0000256" key="5">
    <source>
        <dbReference type="ARBA" id="ARBA00022679"/>
    </source>
</evidence>
<dbReference type="RefSeq" id="WP_075148243.1">
    <property type="nucleotide sequence ID" value="NZ_CP018839.1"/>
</dbReference>
<dbReference type="CDD" id="cd00483">
    <property type="entry name" value="HPPK"/>
    <property type="match status" value="1"/>
</dbReference>
<dbReference type="Gene3D" id="3.30.70.560">
    <property type="entry name" value="7,8-Dihydro-6-hydroxymethylpterin-pyrophosphokinase HPPK"/>
    <property type="match status" value="1"/>
</dbReference>